<dbReference type="AlphaFoldDB" id="A0A6M3LBV3"/>
<sequence>MKCPHCEYKAGLNYDTKEYYGEEGDFYRLSNEVKMQRDNDSYYGNKYSTNTVYGCPKCNKLFMD</sequence>
<dbReference type="EMBL" id="MT143046">
    <property type="protein sequence ID" value="QJA92200.1"/>
    <property type="molecule type" value="Genomic_DNA"/>
</dbReference>
<reference evidence="1" key="1">
    <citation type="submission" date="2020-03" db="EMBL/GenBank/DDBJ databases">
        <title>The deep terrestrial virosphere.</title>
        <authorList>
            <person name="Holmfeldt K."/>
            <person name="Nilsson E."/>
            <person name="Simone D."/>
            <person name="Lopez-Fernandez M."/>
            <person name="Wu X."/>
            <person name="de Brujin I."/>
            <person name="Lundin D."/>
            <person name="Andersson A."/>
            <person name="Bertilsson S."/>
            <person name="Dopson M."/>
        </authorList>
    </citation>
    <scope>NUCLEOTIDE SEQUENCE</scope>
    <source>
        <strain evidence="1">MM415B04822</strain>
    </source>
</reference>
<name>A0A6M3LBV3_9ZZZZ</name>
<protein>
    <submittedName>
        <fullName evidence="1">Uncharacterized protein</fullName>
    </submittedName>
</protein>
<gene>
    <name evidence="1" type="ORF">MM415B04822_0009</name>
</gene>
<evidence type="ECO:0000313" key="1">
    <source>
        <dbReference type="EMBL" id="QJA92200.1"/>
    </source>
</evidence>
<accession>A0A6M3LBV3</accession>
<proteinExistence type="predicted"/>
<organism evidence="1">
    <name type="scientific">viral metagenome</name>
    <dbReference type="NCBI Taxonomy" id="1070528"/>
    <lineage>
        <taxon>unclassified sequences</taxon>
        <taxon>metagenomes</taxon>
        <taxon>organismal metagenomes</taxon>
    </lineage>
</organism>